<keyword evidence="9 10" id="KW-0739">Sodium transport</keyword>
<evidence type="ECO:0000256" key="8">
    <source>
        <dbReference type="ARBA" id="ARBA00023136"/>
    </source>
</evidence>
<dbReference type="GO" id="GO:0015386">
    <property type="term" value="F:potassium:proton antiporter activity"/>
    <property type="evidence" value="ECO:0007669"/>
    <property type="project" value="TreeGrafter"/>
</dbReference>
<organism evidence="14 16">
    <name type="scientific">Chryseobacterium balustinum</name>
    <dbReference type="NCBI Taxonomy" id="246"/>
    <lineage>
        <taxon>Bacteria</taxon>
        <taxon>Pseudomonadati</taxon>
        <taxon>Bacteroidota</taxon>
        <taxon>Flavobacteriia</taxon>
        <taxon>Flavobacteriales</taxon>
        <taxon>Weeksellaceae</taxon>
        <taxon>Chryseobacterium group</taxon>
        <taxon>Chryseobacterium</taxon>
    </lineage>
</organism>
<feature type="transmembrane region" description="Helical" evidence="10">
    <location>
        <begin position="245"/>
        <end position="268"/>
    </location>
</feature>
<keyword evidence="4 10" id="KW-0812">Transmembrane</keyword>
<dbReference type="InterPro" id="IPR004705">
    <property type="entry name" value="Cation/H_exchanger_CPA1_bac"/>
</dbReference>
<keyword evidence="7 10" id="KW-0406">Ion transport</keyword>
<dbReference type="PANTHER" id="PTHR10110:SF86">
    <property type="entry name" value="SODIUM_HYDROGEN EXCHANGER 7"/>
    <property type="match status" value="1"/>
</dbReference>
<dbReference type="InterPro" id="IPR006153">
    <property type="entry name" value="Cation/H_exchanger_TM"/>
</dbReference>
<feature type="transmembrane region" description="Helical" evidence="10">
    <location>
        <begin position="26"/>
        <end position="43"/>
    </location>
</feature>
<evidence type="ECO:0000256" key="11">
    <source>
        <dbReference type="SAM" id="Coils"/>
    </source>
</evidence>
<feature type="domain" description="Cation/H+ exchanger transmembrane" evidence="12">
    <location>
        <begin position="35"/>
        <end position="427"/>
    </location>
</feature>
<gene>
    <name evidence="14" type="primary">nhaK_6</name>
    <name evidence="14" type="ORF">NCTC11212_02376</name>
    <name evidence="13" type="ORF">SAMN05421800_11618</name>
</gene>
<feature type="transmembrane region" description="Helical" evidence="10">
    <location>
        <begin position="403"/>
        <end position="427"/>
    </location>
</feature>
<evidence type="ECO:0000256" key="10">
    <source>
        <dbReference type="RuleBase" id="RU366002"/>
    </source>
</evidence>
<comment type="similarity">
    <text evidence="10">Belongs to the monovalent cation:proton antiporter 1 (CPA1) transporter (TC 2.A.36) family.</text>
</comment>
<dbReference type="Proteomes" id="UP000251937">
    <property type="component" value="Unassembled WGS sequence"/>
</dbReference>
<dbReference type="GO" id="GO:0005886">
    <property type="term" value="C:plasma membrane"/>
    <property type="evidence" value="ECO:0007669"/>
    <property type="project" value="UniProtKB-SubCell"/>
</dbReference>
<feature type="transmembrane region" description="Helical" evidence="10">
    <location>
        <begin position="50"/>
        <end position="70"/>
    </location>
</feature>
<evidence type="ECO:0000256" key="5">
    <source>
        <dbReference type="ARBA" id="ARBA00022989"/>
    </source>
</evidence>
<feature type="transmembrane region" description="Helical" evidence="10">
    <location>
        <begin position="289"/>
        <end position="307"/>
    </location>
</feature>
<evidence type="ECO:0000256" key="3">
    <source>
        <dbReference type="ARBA" id="ARBA00022475"/>
    </source>
</evidence>
<evidence type="ECO:0000313" key="14">
    <source>
        <dbReference type="EMBL" id="SQA90164.1"/>
    </source>
</evidence>
<dbReference type="InterPro" id="IPR018422">
    <property type="entry name" value="Cation/H_exchanger_CPA1"/>
</dbReference>
<evidence type="ECO:0000256" key="1">
    <source>
        <dbReference type="ARBA" id="ARBA00004651"/>
    </source>
</evidence>
<feature type="transmembrane region" description="Helical" evidence="10">
    <location>
        <begin position="368"/>
        <end position="391"/>
    </location>
</feature>
<dbReference type="GO" id="GO:0098719">
    <property type="term" value="P:sodium ion import across plasma membrane"/>
    <property type="evidence" value="ECO:0007669"/>
    <property type="project" value="TreeGrafter"/>
</dbReference>
<dbReference type="EMBL" id="UAVR01000011">
    <property type="protein sequence ID" value="SQA90164.1"/>
    <property type="molecule type" value="Genomic_DNA"/>
</dbReference>
<keyword evidence="8 10" id="KW-0472">Membrane</keyword>
<evidence type="ECO:0000256" key="7">
    <source>
        <dbReference type="ARBA" id="ARBA00023065"/>
    </source>
</evidence>
<feature type="coiled-coil region" evidence="11">
    <location>
        <begin position="523"/>
        <end position="550"/>
    </location>
</feature>
<keyword evidence="6 10" id="KW-0915">Sodium</keyword>
<dbReference type="PANTHER" id="PTHR10110">
    <property type="entry name" value="SODIUM/HYDROGEN EXCHANGER"/>
    <property type="match status" value="1"/>
</dbReference>
<keyword evidence="11" id="KW-0175">Coiled coil</keyword>
<dbReference type="AlphaFoldDB" id="A0AAX2IL71"/>
<evidence type="ECO:0000256" key="6">
    <source>
        <dbReference type="ARBA" id="ARBA00023053"/>
    </source>
</evidence>
<keyword evidence="15" id="KW-1185">Reference proteome</keyword>
<dbReference type="NCBIfam" id="TIGR00831">
    <property type="entry name" value="a_cpa1"/>
    <property type="match status" value="1"/>
</dbReference>
<evidence type="ECO:0000313" key="15">
    <source>
        <dbReference type="Proteomes" id="UP000190669"/>
    </source>
</evidence>
<evidence type="ECO:0000259" key="12">
    <source>
        <dbReference type="Pfam" id="PF00999"/>
    </source>
</evidence>
<accession>A0AAX2IL71</accession>
<dbReference type="EMBL" id="FUZE01000016">
    <property type="protein sequence ID" value="SKB95121.1"/>
    <property type="molecule type" value="Genomic_DNA"/>
</dbReference>
<reference evidence="14 16" key="2">
    <citation type="submission" date="2018-06" db="EMBL/GenBank/DDBJ databases">
        <authorList>
            <consortium name="Pathogen Informatics"/>
            <person name="Doyle S."/>
        </authorList>
    </citation>
    <scope>NUCLEOTIDE SEQUENCE [LARGE SCALE GENOMIC DNA]</scope>
    <source>
        <strain evidence="14 16">NCTC11212</strain>
    </source>
</reference>
<dbReference type="GO" id="GO:0051453">
    <property type="term" value="P:regulation of intracellular pH"/>
    <property type="evidence" value="ECO:0007669"/>
    <property type="project" value="TreeGrafter"/>
</dbReference>
<keyword evidence="3 10" id="KW-1003">Cell membrane</keyword>
<comment type="function">
    <text evidence="10">Na(+)/H(+) antiporter that extrudes sodium in exchange for external protons.</text>
</comment>
<evidence type="ECO:0000256" key="9">
    <source>
        <dbReference type="ARBA" id="ARBA00023201"/>
    </source>
</evidence>
<feature type="transmembrane region" description="Helical" evidence="10">
    <location>
        <begin position="327"/>
        <end position="347"/>
    </location>
</feature>
<proteinExistence type="inferred from homology"/>
<evidence type="ECO:0000313" key="16">
    <source>
        <dbReference type="Proteomes" id="UP000251937"/>
    </source>
</evidence>
<evidence type="ECO:0000313" key="13">
    <source>
        <dbReference type="EMBL" id="SKB95121.1"/>
    </source>
</evidence>
<evidence type="ECO:0000256" key="4">
    <source>
        <dbReference type="ARBA" id="ARBA00022692"/>
    </source>
</evidence>
<dbReference type="Proteomes" id="UP000190669">
    <property type="component" value="Unassembled WGS sequence"/>
</dbReference>
<comment type="caution">
    <text evidence="14">The sequence shown here is derived from an EMBL/GenBank/DDBJ whole genome shotgun (WGS) entry which is preliminary data.</text>
</comment>
<dbReference type="Gene3D" id="6.10.140.1330">
    <property type="match status" value="1"/>
</dbReference>
<sequence>MAKKVIDLSSNISYLTYKQKTMHEDLLLILGLLLVVMLLVMLAQRIKIAYPIFLVLAGLGISLIPGVPVLKLDPEIIFLIFLPPLLYEAAWYTSWNDFWKWKRTIGLLAFGLVFLTSIVVAFASQALIPGFTLAMGFLLGGIVSPPDAIAATTVLKGLKVPKRTIAMLEGESLINDASSLIVFRFALAAVMTGVFSMQEATGQFFLVAGMGVVVGIAAAHIFYAIHRFLPTTPAIDAALTVMTPYILFLSAEYFHFSGVMAVVSGGLFMSFRSHEIFKTGTTRINMTGVWNTLIFVMNALVFVLIGLELPDIVDGLGETSVMDGIKYGLIISLIVIVVRMLWIYPVAHIPRWLSKKVRKDPSPGWKNPLIIGWAGMRGVVSLATALSIPVMMNEQSEFPHRNLIIFITFVVIFVTLVFQGLTLPLIIKLTKIGEIDNILPSHEQQASIQIRMDNLAVNLLNEKYQSNLETNSLVENFKNTIENDILQQQGHLESLEMCTNRRNDLNEYHEIMLDIFALQRKELFKIKRENQFSEDEVRKAESQLDLNELKITGTKHL</sequence>
<dbReference type="GO" id="GO:0015385">
    <property type="term" value="F:sodium:proton antiporter activity"/>
    <property type="evidence" value="ECO:0007669"/>
    <property type="project" value="InterPro"/>
</dbReference>
<protein>
    <submittedName>
        <fullName evidence="14">Sodium, potassium, lithium and rubidium/H(+) antiporter</fullName>
    </submittedName>
    <submittedName>
        <fullName evidence="13">Sodium/proton antiporter, CPA1 family</fullName>
    </submittedName>
</protein>
<comment type="subcellular location">
    <subcellularLocation>
        <location evidence="1 10">Cell membrane</location>
        <topology evidence="1 10">Multi-pass membrane protein</topology>
    </subcellularLocation>
</comment>
<feature type="transmembrane region" description="Helical" evidence="10">
    <location>
        <begin position="204"/>
        <end position="225"/>
    </location>
</feature>
<keyword evidence="2 10" id="KW-0813">Transport</keyword>
<reference evidence="13 15" key="1">
    <citation type="submission" date="2017-02" db="EMBL/GenBank/DDBJ databases">
        <authorList>
            <person name="Varghese N."/>
            <person name="Submissions S."/>
        </authorList>
    </citation>
    <scope>NUCLEOTIDE SEQUENCE [LARGE SCALE GENOMIC DNA]</scope>
    <source>
        <strain evidence="13 15">DSM 16775</strain>
    </source>
</reference>
<keyword evidence="10" id="KW-0050">Antiport</keyword>
<keyword evidence="5 10" id="KW-1133">Transmembrane helix</keyword>
<feature type="transmembrane region" description="Helical" evidence="10">
    <location>
        <begin position="76"/>
        <end position="93"/>
    </location>
</feature>
<feature type="transmembrane region" description="Helical" evidence="10">
    <location>
        <begin position="105"/>
        <end position="128"/>
    </location>
</feature>
<dbReference type="Pfam" id="PF00999">
    <property type="entry name" value="Na_H_Exchanger"/>
    <property type="match status" value="1"/>
</dbReference>
<name>A0AAX2IL71_9FLAO</name>
<feature type="transmembrane region" description="Helical" evidence="10">
    <location>
        <begin position="177"/>
        <end position="197"/>
    </location>
</feature>
<evidence type="ECO:0000256" key="2">
    <source>
        <dbReference type="ARBA" id="ARBA00022448"/>
    </source>
</evidence>